<keyword evidence="3" id="KW-1185">Reference proteome</keyword>
<dbReference type="EMBL" id="CP003096">
    <property type="protein sequence ID" value="AER67295.1"/>
    <property type="molecule type" value="Genomic_DNA"/>
</dbReference>
<dbReference type="OrthoDB" id="9811743at2"/>
<dbReference type="Pfam" id="PF01370">
    <property type="entry name" value="Epimerase"/>
    <property type="match status" value="1"/>
</dbReference>
<dbReference type="Proteomes" id="UP000005868">
    <property type="component" value="Chromosome"/>
</dbReference>
<organism evidence="2 3">
    <name type="scientific">Thermovirga lienii (strain ATCC BAA-1197 / DSM 17291 / Cas60314)</name>
    <dbReference type="NCBI Taxonomy" id="580340"/>
    <lineage>
        <taxon>Bacteria</taxon>
        <taxon>Thermotogati</taxon>
        <taxon>Synergistota</taxon>
        <taxon>Synergistia</taxon>
        <taxon>Synergistales</taxon>
        <taxon>Thermovirgaceae</taxon>
        <taxon>Thermovirga</taxon>
    </lineage>
</organism>
<dbReference type="HOGENOM" id="CLU_007383_1_7_0"/>
<dbReference type="SUPFAM" id="SSF51735">
    <property type="entry name" value="NAD(P)-binding Rossmann-fold domains"/>
    <property type="match status" value="1"/>
</dbReference>
<accession>G7V7P1</accession>
<dbReference type="STRING" id="580340.Tlie_1573"/>
<reference evidence="3" key="1">
    <citation type="submission" date="2011-10" db="EMBL/GenBank/DDBJ databases">
        <title>The complete genome of chromosome of Thermovirga lienii DSM 17291.</title>
        <authorList>
            <consortium name="US DOE Joint Genome Institute (JGI-PGF)"/>
            <person name="Lucas S."/>
            <person name="Copeland A."/>
            <person name="Lapidus A."/>
            <person name="Glavina del Rio T."/>
            <person name="Dalin E."/>
            <person name="Tice H."/>
            <person name="Bruce D."/>
            <person name="Goodwin L."/>
            <person name="Pitluck S."/>
            <person name="Peters L."/>
            <person name="Mikhailova N."/>
            <person name="Saunders E."/>
            <person name="Kyrpides N."/>
            <person name="Mavromatis K."/>
            <person name="Ivanova N."/>
            <person name="Last F.I."/>
            <person name="Brettin T."/>
            <person name="Detter J.C."/>
            <person name="Han C."/>
            <person name="Larimer F."/>
            <person name="Land M."/>
            <person name="Hauser L."/>
            <person name="Markowitz V."/>
            <person name="Cheng J.-F."/>
            <person name="Hugenholtz P."/>
            <person name="Woyke T."/>
            <person name="Wu D."/>
            <person name="Spring S."/>
            <person name="Schroeder M."/>
            <person name="Brambilla E.-M."/>
            <person name="Klenk H.-P."/>
            <person name="Eisen J.A."/>
        </authorList>
    </citation>
    <scope>NUCLEOTIDE SEQUENCE [LARGE SCALE GENOMIC DNA]</scope>
    <source>
        <strain evidence="3">ATCC BAA-1197 / DSM 17291 / Cas60314</strain>
    </source>
</reference>
<dbReference type="AlphaFoldDB" id="G7V7P1"/>
<sequence length="336" mass="37054">MTEIFKEMTSKRYRWAVTGAAGFVGSHLVESLLMMDQEVVAMDNFLSGRVKNLEEATSKLTDAQRQRFKFMEGDIRNYDDCLALCKGVDMVLHQAALVSVPRSFDDPLLNNQCNVDGFLNVLLAAKASGVKSLVYASSAAVYGDGGENALKESSLLNPKSPYAVSKMTDELYAQVLSEDLNVVGLRYMNVYGPRQDPGSPYSGVITIWLSRIASGNEPIIYGDGKNTRDFVYVKDVVQANIRAALLGAQGHEVFNIGTGRSVTLLELLDTIRDLYQRKTGTNPPEGDFAPFRKGDVRFSKADISKAKELLGYDPEYSLREGLEKTIEWFISKGAGK</sequence>
<dbReference type="CDD" id="cd05256">
    <property type="entry name" value="UDP_AE_SDR_e"/>
    <property type="match status" value="1"/>
</dbReference>
<feature type="domain" description="NAD-dependent epimerase/dehydratase" evidence="1">
    <location>
        <begin position="16"/>
        <end position="257"/>
    </location>
</feature>
<evidence type="ECO:0000313" key="2">
    <source>
        <dbReference type="EMBL" id="AER67295.1"/>
    </source>
</evidence>
<dbReference type="InterPro" id="IPR050177">
    <property type="entry name" value="Lipid_A_modif_metabolic_enz"/>
</dbReference>
<dbReference type="PANTHER" id="PTHR43245:SF13">
    <property type="entry name" value="UDP-D-APIOSE_UDP-D-XYLOSE SYNTHASE 2"/>
    <property type="match status" value="1"/>
</dbReference>
<dbReference type="PRINTS" id="PR01713">
    <property type="entry name" value="NUCEPIMERASE"/>
</dbReference>
<dbReference type="Gene3D" id="3.40.50.720">
    <property type="entry name" value="NAD(P)-binding Rossmann-like Domain"/>
    <property type="match status" value="1"/>
</dbReference>
<reference evidence="2 3" key="2">
    <citation type="journal article" date="2012" name="Stand. Genomic Sci.">
        <title>Genome sequence of the moderately thermophilic, amino-acid-degrading and sulfur-reducing bacterium Thermovirga lienii type strain (Cas60314(T)).</title>
        <authorList>
            <person name="Goker M."/>
            <person name="Saunders E."/>
            <person name="Lapidus A."/>
            <person name="Nolan M."/>
            <person name="Lucas S."/>
            <person name="Hammon N."/>
            <person name="Deshpande S."/>
            <person name="Cheng J.F."/>
            <person name="Han C."/>
            <person name="Tapia R."/>
            <person name="Goodwin L.A."/>
            <person name="Pitluck S."/>
            <person name="Liolios K."/>
            <person name="Mavromatis K."/>
            <person name="Pagani I."/>
            <person name="Ivanova N."/>
            <person name="Mikhailova N."/>
            <person name="Pati A."/>
            <person name="Chen A."/>
            <person name="Palaniappan K."/>
            <person name="Land M."/>
            <person name="Chang Y.J."/>
            <person name="Jeffries C.D."/>
            <person name="Brambilla E.M."/>
            <person name="Rohde M."/>
            <person name="Spring S."/>
            <person name="Detter J.C."/>
            <person name="Woyke T."/>
            <person name="Bristow J."/>
            <person name="Eisen J.A."/>
            <person name="Markowitz V."/>
            <person name="Hugenholtz P."/>
            <person name="Kyrpides N.C."/>
            <person name="Klenk H.P."/>
        </authorList>
    </citation>
    <scope>NUCLEOTIDE SEQUENCE [LARGE SCALE GENOMIC DNA]</scope>
    <source>
        <strain evidence="3">ATCC BAA-1197 / DSM 17291 / Cas60314</strain>
    </source>
</reference>
<dbReference type="PANTHER" id="PTHR43245">
    <property type="entry name" value="BIFUNCTIONAL POLYMYXIN RESISTANCE PROTEIN ARNA"/>
    <property type="match status" value="1"/>
</dbReference>
<evidence type="ECO:0000313" key="3">
    <source>
        <dbReference type="Proteomes" id="UP000005868"/>
    </source>
</evidence>
<dbReference type="eggNOG" id="COG0451">
    <property type="taxonomic scope" value="Bacteria"/>
</dbReference>
<dbReference type="KEGG" id="tli:Tlie_1573"/>
<name>G7V7P1_THELD</name>
<protein>
    <submittedName>
        <fullName evidence="2">NAD-dependent epimerase/dehydratase</fullName>
    </submittedName>
</protein>
<dbReference type="InterPro" id="IPR036291">
    <property type="entry name" value="NAD(P)-bd_dom_sf"/>
</dbReference>
<dbReference type="Gene3D" id="3.90.25.10">
    <property type="entry name" value="UDP-galactose 4-epimerase, domain 1"/>
    <property type="match status" value="1"/>
</dbReference>
<proteinExistence type="predicted"/>
<dbReference type="InterPro" id="IPR001509">
    <property type="entry name" value="Epimerase_deHydtase"/>
</dbReference>
<gene>
    <name evidence="2" type="ordered locus">Tlie_1573</name>
</gene>
<evidence type="ECO:0000259" key="1">
    <source>
        <dbReference type="Pfam" id="PF01370"/>
    </source>
</evidence>